<comment type="similarity">
    <text evidence="8">Belongs to the metastasis-associated protein family.</text>
</comment>
<evidence type="ECO:0000256" key="9">
    <source>
        <dbReference type="PROSITE-ProRule" id="PRU00042"/>
    </source>
</evidence>
<dbReference type="CDD" id="cd04709">
    <property type="entry name" value="BAH_MTA"/>
    <property type="match status" value="1"/>
</dbReference>
<evidence type="ECO:0000256" key="8">
    <source>
        <dbReference type="ARBA" id="ARBA00093454"/>
    </source>
</evidence>
<dbReference type="Pfam" id="PF00249">
    <property type="entry name" value="Myb_DNA-binding"/>
    <property type="match status" value="1"/>
</dbReference>
<evidence type="ECO:0000256" key="4">
    <source>
        <dbReference type="ARBA" id="ARBA00022771"/>
    </source>
</evidence>
<dbReference type="GO" id="GO:0043565">
    <property type="term" value="F:sequence-specific DNA binding"/>
    <property type="evidence" value="ECO:0007669"/>
    <property type="project" value="InterPro"/>
</dbReference>
<evidence type="ECO:0000256" key="7">
    <source>
        <dbReference type="ARBA" id="ARBA00023242"/>
    </source>
</evidence>
<dbReference type="Proteomes" id="UP001187531">
    <property type="component" value="Unassembled WGS sequence"/>
</dbReference>
<feature type="domain" description="C2H2-type" evidence="11">
    <location>
        <begin position="470"/>
        <end position="495"/>
    </location>
</feature>
<dbReference type="SMART" id="SM00717">
    <property type="entry name" value="SANT"/>
    <property type="match status" value="1"/>
</dbReference>
<evidence type="ECO:0000259" key="13">
    <source>
        <dbReference type="PROSITE" id="PS51156"/>
    </source>
</evidence>
<dbReference type="InterPro" id="IPR043151">
    <property type="entry name" value="BAH_sf"/>
</dbReference>
<dbReference type="Pfam" id="PF01448">
    <property type="entry name" value="ELM2"/>
    <property type="match status" value="1"/>
</dbReference>
<evidence type="ECO:0008006" key="17">
    <source>
        <dbReference type="Google" id="ProtNLM"/>
    </source>
</evidence>
<keyword evidence="7" id="KW-0539">Nucleus</keyword>
<dbReference type="PROSITE" id="PS51038">
    <property type="entry name" value="BAH"/>
    <property type="match status" value="1"/>
</dbReference>
<keyword evidence="4 9" id="KW-0863">Zinc-finger</keyword>
<dbReference type="InterPro" id="IPR001005">
    <property type="entry name" value="SANT/Myb"/>
</dbReference>
<dbReference type="GO" id="GO:0000122">
    <property type="term" value="P:negative regulation of transcription by RNA polymerase II"/>
    <property type="evidence" value="ECO:0007669"/>
    <property type="project" value="TreeGrafter"/>
</dbReference>
<gene>
    <name evidence="15" type="ORF">QYM36_014854</name>
</gene>
<dbReference type="GO" id="GO:0016581">
    <property type="term" value="C:NuRD complex"/>
    <property type="evidence" value="ECO:0007669"/>
    <property type="project" value="TreeGrafter"/>
</dbReference>
<reference evidence="15" key="1">
    <citation type="submission" date="2023-07" db="EMBL/GenBank/DDBJ databases">
        <title>Chromosome-level genome assembly of Artemia franciscana.</title>
        <authorList>
            <person name="Jo E."/>
        </authorList>
    </citation>
    <scope>NUCLEOTIDE SEQUENCE</scope>
    <source>
        <tissue evidence="15">Whole body</tissue>
    </source>
</reference>
<dbReference type="PROSITE" id="PS51293">
    <property type="entry name" value="SANT"/>
    <property type="match status" value="1"/>
</dbReference>
<feature type="domain" description="SANT" evidence="14">
    <location>
        <begin position="279"/>
        <end position="331"/>
    </location>
</feature>
<evidence type="ECO:0000256" key="1">
    <source>
        <dbReference type="ARBA" id="ARBA00004123"/>
    </source>
</evidence>
<protein>
    <recommendedName>
        <fullName evidence="17">Metastasis-associated protein MTA3</fullName>
    </recommendedName>
</protein>
<dbReference type="GO" id="GO:0003713">
    <property type="term" value="F:transcription coactivator activity"/>
    <property type="evidence" value="ECO:0007669"/>
    <property type="project" value="TreeGrafter"/>
</dbReference>
<dbReference type="FunFam" id="1.10.10.60:FF:000012">
    <property type="entry name" value="Metastasis-associated 1 family, member 3"/>
    <property type="match status" value="1"/>
</dbReference>
<evidence type="ECO:0000259" key="11">
    <source>
        <dbReference type="PROSITE" id="PS50157"/>
    </source>
</evidence>
<comment type="caution">
    <text evidence="15">The sequence shown here is derived from an EMBL/GenBank/DDBJ whole genome shotgun (WGS) entry which is preliminary data.</text>
</comment>
<dbReference type="GO" id="GO:0008270">
    <property type="term" value="F:zinc ion binding"/>
    <property type="evidence" value="ECO:0007669"/>
    <property type="project" value="UniProtKB-KW"/>
</dbReference>
<keyword evidence="6" id="KW-0238">DNA-binding</keyword>
<name>A0AA88KYP0_ARTSF</name>
<dbReference type="GO" id="GO:0003714">
    <property type="term" value="F:transcription corepressor activity"/>
    <property type="evidence" value="ECO:0007669"/>
    <property type="project" value="TreeGrafter"/>
</dbReference>
<dbReference type="InterPro" id="IPR040138">
    <property type="entry name" value="MIER/MTA"/>
</dbReference>
<dbReference type="InterPro" id="IPR017884">
    <property type="entry name" value="SANT_dom"/>
</dbReference>
<evidence type="ECO:0000256" key="6">
    <source>
        <dbReference type="ARBA" id="ARBA00023125"/>
    </source>
</evidence>
<sequence>MSTASTIYRLGDYVYCEASPTAPYQIRRIEELTKNSMGAIEAKVMCFYRRRDIPSNLLPVADRHQDPPTTEIAENGETTILLVPTPAEIERSSLPAHPKHLWKHRELFLSRQVESVPASHIRGKCSVALLNEEESCYQYINAPDVFFYSLVFDPVQKTLLADKGEIRTGNKYQCEVPDTTSPENRNSDELETLVWSPYNQISDRQIDQFLILARSVGTFARALDCSNSVKQPSLHMSAAAASRDITLEHALDILHKHGYDMGAACGALVPTGGPILCRDEIEEWSSAEAALFEEAMEKYGKDFIEIRQDFLPWKTVKNVVEYYYMWKTTDRYVQQKRGKAVEAESKLKQVYIPTYFDHTKGNPAVLPQKAMTNGSGEPANGVKACESCGTTVSPHWFAWGVANAGCQLCIGCWDYWKRYSGLLTPSKLDVGVEIDIPDLSGQENYSCIDCKLSFNRADRLASHLNAHRQFKCTVQGCFKDFRLRSHLMRHCLQAHGITMRSSSPRPAVKTRSAFLLSTTPLCRLARRLCKGSLNTRKAGRTPFLPLPIPAIKQESQYRLNGKSMPDLQDQWRTLIWSKRFRKIRHRGGKILSELAIRLARGHTSPAPQEWLKLPPRGERARSDKVLAMQVPTRTIEQNIGTPFFDRVPSRDGSRLTPVSLPPGISLTPQPMTTQSSKRRYEETSPADNISPVPKRLSREQVLPSAANPLLSSIAGLSGSPLPPSMLGYLPGLPPGLLPQLGPGMRPMLPIPEIYQNLLPPVSTAPLPGGLPVLPSGLLQQSQRMPPTAPIQGAPMKLTSEHRGSSGHRHHSTITRIAGSSGRKQVATWMDAPDDLFFKSSPTIRRQRRMINPNEAKRCARKPWRNLPPRIAAVFAPLLPSRAAAPVPATPQVENLRS</sequence>
<proteinExistence type="inferred from homology"/>
<evidence type="ECO:0000259" key="14">
    <source>
        <dbReference type="PROSITE" id="PS51293"/>
    </source>
</evidence>
<dbReference type="InterPro" id="IPR009057">
    <property type="entry name" value="Homeodomain-like_sf"/>
</dbReference>
<dbReference type="Pfam" id="PF01426">
    <property type="entry name" value="BAH"/>
    <property type="match status" value="1"/>
</dbReference>
<dbReference type="Pfam" id="PF17226">
    <property type="entry name" value="MTA_R1"/>
    <property type="match status" value="1"/>
</dbReference>
<dbReference type="FunFam" id="4.10.1240.50:FF:000001">
    <property type="entry name" value="Metastasis-associated 1 family, member 3"/>
    <property type="match status" value="1"/>
</dbReference>
<dbReference type="InterPro" id="IPR001025">
    <property type="entry name" value="BAH_dom"/>
</dbReference>
<keyword evidence="5" id="KW-0862">Zinc</keyword>
<evidence type="ECO:0000256" key="5">
    <source>
        <dbReference type="ARBA" id="ARBA00022833"/>
    </source>
</evidence>
<evidence type="ECO:0000313" key="15">
    <source>
        <dbReference type="EMBL" id="KAK2706964.1"/>
    </source>
</evidence>
<feature type="compositionally biased region" description="Polar residues" evidence="10">
    <location>
        <begin position="666"/>
        <end position="675"/>
    </location>
</feature>
<dbReference type="SMART" id="SM00401">
    <property type="entry name" value="ZnF_GATA"/>
    <property type="match status" value="1"/>
</dbReference>
<evidence type="ECO:0000256" key="2">
    <source>
        <dbReference type="ARBA" id="ARBA00022553"/>
    </source>
</evidence>
<dbReference type="Gene3D" id="1.10.10.60">
    <property type="entry name" value="Homeodomain-like"/>
    <property type="match status" value="1"/>
</dbReference>
<dbReference type="PROSITE" id="PS51156">
    <property type="entry name" value="ELM2"/>
    <property type="match status" value="1"/>
</dbReference>
<feature type="domain" description="BAH" evidence="12">
    <location>
        <begin position="6"/>
        <end position="163"/>
    </location>
</feature>
<keyword evidence="16" id="KW-1185">Reference proteome</keyword>
<evidence type="ECO:0000259" key="12">
    <source>
        <dbReference type="PROSITE" id="PS51038"/>
    </source>
</evidence>
<feature type="region of interest" description="Disordered" evidence="10">
    <location>
        <begin position="642"/>
        <end position="694"/>
    </location>
</feature>
<dbReference type="SUPFAM" id="SSF46689">
    <property type="entry name" value="Homeodomain-like"/>
    <property type="match status" value="1"/>
</dbReference>
<dbReference type="CDD" id="cd11661">
    <property type="entry name" value="SANT_MTA3_like"/>
    <property type="match status" value="1"/>
</dbReference>
<dbReference type="GO" id="GO:0042826">
    <property type="term" value="F:histone deacetylase binding"/>
    <property type="evidence" value="ECO:0007669"/>
    <property type="project" value="TreeGrafter"/>
</dbReference>
<dbReference type="SMART" id="SM00439">
    <property type="entry name" value="BAH"/>
    <property type="match status" value="1"/>
</dbReference>
<evidence type="ECO:0000256" key="3">
    <source>
        <dbReference type="ARBA" id="ARBA00022723"/>
    </source>
</evidence>
<dbReference type="InterPro" id="IPR000949">
    <property type="entry name" value="ELM2_dom"/>
</dbReference>
<dbReference type="Gene3D" id="3.30.160.60">
    <property type="entry name" value="Classic Zinc Finger"/>
    <property type="match status" value="1"/>
</dbReference>
<dbReference type="SMART" id="SM00355">
    <property type="entry name" value="ZnF_C2H2"/>
    <property type="match status" value="2"/>
</dbReference>
<dbReference type="PROSITE" id="PS50157">
    <property type="entry name" value="ZINC_FINGER_C2H2_2"/>
    <property type="match status" value="2"/>
</dbReference>
<evidence type="ECO:0000313" key="16">
    <source>
        <dbReference type="Proteomes" id="UP001187531"/>
    </source>
</evidence>
<dbReference type="PANTHER" id="PTHR10865:SF29">
    <property type="entry name" value="METASTASIS ASSOCIATED 1-LIKE, ISOFORM D"/>
    <property type="match status" value="1"/>
</dbReference>
<accession>A0AA88KYP0</accession>
<dbReference type="Gene3D" id="2.30.30.490">
    <property type="match status" value="1"/>
</dbReference>
<dbReference type="SMART" id="SM01189">
    <property type="entry name" value="ELM2"/>
    <property type="match status" value="1"/>
</dbReference>
<dbReference type="PROSITE" id="PS00028">
    <property type="entry name" value="ZINC_FINGER_C2H2_1"/>
    <property type="match status" value="2"/>
</dbReference>
<dbReference type="EMBL" id="JAVRJZ010000019">
    <property type="protein sequence ID" value="KAK2706964.1"/>
    <property type="molecule type" value="Genomic_DNA"/>
</dbReference>
<keyword evidence="2" id="KW-0597">Phosphoprotein</keyword>
<organism evidence="15 16">
    <name type="scientific">Artemia franciscana</name>
    <name type="common">Brine shrimp</name>
    <name type="synonym">Artemia sanfranciscana</name>
    <dbReference type="NCBI Taxonomy" id="6661"/>
    <lineage>
        <taxon>Eukaryota</taxon>
        <taxon>Metazoa</taxon>
        <taxon>Ecdysozoa</taxon>
        <taxon>Arthropoda</taxon>
        <taxon>Crustacea</taxon>
        <taxon>Branchiopoda</taxon>
        <taxon>Anostraca</taxon>
        <taxon>Artemiidae</taxon>
        <taxon>Artemia</taxon>
    </lineage>
</organism>
<dbReference type="AlphaFoldDB" id="A0AA88KYP0"/>
<comment type="subcellular location">
    <subcellularLocation>
        <location evidence="1">Nucleus</location>
    </subcellularLocation>
</comment>
<dbReference type="GO" id="GO:0003682">
    <property type="term" value="F:chromatin binding"/>
    <property type="evidence" value="ECO:0007669"/>
    <property type="project" value="InterPro"/>
</dbReference>
<dbReference type="InterPro" id="IPR000679">
    <property type="entry name" value="Znf_GATA"/>
</dbReference>
<evidence type="ECO:0000256" key="10">
    <source>
        <dbReference type="SAM" id="MobiDB-lite"/>
    </source>
</evidence>
<feature type="domain" description="C2H2-type" evidence="11">
    <location>
        <begin position="445"/>
        <end position="472"/>
    </location>
</feature>
<dbReference type="Gene3D" id="4.10.1240.50">
    <property type="match status" value="1"/>
</dbReference>
<keyword evidence="3" id="KW-0479">Metal-binding</keyword>
<dbReference type="InterPro" id="IPR013087">
    <property type="entry name" value="Znf_C2H2_type"/>
</dbReference>
<feature type="domain" description="ELM2" evidence="13">
    <location>
        <begin position="164"/>
        <end position="272"/>
    </location>
</feature>
<dbReference type="PANTHER" id="PTHR10865">
    <property type="entry name" value="METASTASIS-ASSOCIATED PROTEIN AND MESODERM INDUCTION EARLY RESPONSE PROTEIN"/>
    <property type="match status" value="1"/>
</dbReference>
<dbReference type="InterPro" id="IPR035170">
    <property type="entry name" value="MTA1_R1"/>
</dbReference>